<dbReference type="Gene3D" id="1.10.287.1060">
    <property type="entry name" value="ESAT-6-like"/>
    <property type="match status" value="1"/>
</dbReference>
<evidence type="ECO:0000256" key="3">
    <source>
        <dbReference type="ARBA" id="ARBA00041078"/>
    </source>
</evidence>
<dbReference type="Pfam" id="PF03357">
    <property type="entry name" value="Snf7"/>
    <property type="match status" value="1"/>
</dbReference>
<gene>
    <name evidence="6" type="primary">RvY_06532-1</name>
    <name evidence="6" type="synonym">RvY_06532.1</name>
    <name evidence="6" type="ORF">RvY_06532</name>
</gene>
<dbReference type="STRING" id="947166.A0A1D1UZC9"/>
<protein>
    <recommendedName>
        <fullName evidence="3">Charged multivesicular body protein 5</fullName>
    </recommendedName>
</protein>
<dbReference type="EMBL" id="BDGG01000003">
    <property type="protein sequence ID" value="GAU94821.1"/>
    <property type="molecule type" value="Genomic_DNA"/>
</dbReference>
<dbReference type="PANTHER" id="PTHR22761:SF12">
    <property type="entry name" value="CHARGED MULTIVESICULAR BODY PROTEIN 5"/>
    <property type="match status" value="1"/>
</dbReference>
<feature type="region of interest" description="Disordered" evidence="5">
    <location>
        <begin position="181"/>
        <end position="222"/>
    </location>
</feature>
<dbReference type="GO" id="GO:0006900">
    <property type="term" value="P:vesicle budding from membrane"/>
    <property type="evidence" value="ECO:0007669"/>
    <property type="project" value="TreeGrafter"/>
</dbReference>
<evidence type="ECO:0000313" key="6">
    <source>
        <dbReference type="EMBL" id="GAU94821.1"/>
    </source>
</evidence>
<dbReference type="PANTHER" id="PTHR22761">
    <property type="entry name" value="CHARGED MULTIVESICULAR BODY PROTEIN"/>
    <property type="match status" value="1"/>
</dbReference>
<evidence type="ECO:0000256" key="2">
    <source>
        <dbReference type="ARBA" id="ARBA00023054"/>
    </source>
</evidence>
<dbReference type="GO" id="GO:0032511">
    <property type="term" value="P:late endosome to vacuole transport via multivesicular body sorting pathway"/>
    <property type="evidence" value="ECO:0007669"/>
    <property type="project" value="TreeGrafter"/>
</dbReference>
<evidence type="ECO:0000256" key="1">
    <source>
        <dbReference type="ARBA" id="ARBA00006190"/>
    </source>
</evidence>
<proteinExistence type="inferred from homology"/>
<name>A0A1D1UZC9_RAMVA</name>
<evidence type="ECO:0000256" key="5">
    <source>
        <dbReference type="SAM" id="MobiDB-lite"/>
    </source>
</evidence>
<dbReference type="OrthoDB" id="3973241at2759"/>
<comment type="similarity">
    <text evidence="1">Belongs to the SNF7 family.</text>
</comment>
<accession>A0A1D1UZC9</accession>
<reference evidence="6 7" key="1">
    <citation type="journal article" date="2016" name="Nat. Commun.">
        <title>Extremotolerant tardigrade genome and improved radiotolerance of human cultured cells by tardigrade-unique protein.</title>
        <authorList>
            <person name="Hashimoto T."/>
            <person name="Horikawa D.D."/>
            <person name="Saito Y."/>
            <person name="Kuwahara H."/>
            <person name="Kozuka-Hata H."/>
            <person name="Shin-I T."/>
            <person name="Minakuchi Y."/>
            <person name="Ohishi K."/>
            <person name="Motoyama A."/>
            <person name="Aizu T."/>
            <person name="Enomoto A."/>
            <person name="Kondo K."/>
            <person name="Tanaka S."/>
            <person name="Hara Y."/>
            <person name="Koshikawa S."/>
            <person name="Sagara H."/>
            <person name="Miura T."/>
            <person name="Yokobori S."/>
            <person name="Miyagawa K."/>
            <person name="Suzuki Y."/>
            <person name="Kubo T."/>
            <person name="Oyama M."/>
            <person name="Kohara Y."/>
            <person name="Fujiyama A."/>
            <person name="Arakawa K."/>
            <person name="Katayama T."/>
            <person name="Toyoda A."/>
            <person name="Kunieda T."/>
        </authorList>
    </citation>
    <scope>NUCLEOTIDE SEQUENCE [LARGE SCALE GENOMIC DNA]</scope>
    <source>
        <strain evidence="6 7">YOKOZUNA-1</strain>
    </source>
</reference>
<evidence type="ECO:0000256" key="4">
    <source>
        <dbReference type="SAM" id="Coils"/>
    </source>
</evidence>
<keyword evidence="2 4" id="KW-0175">Coiled coil</keyword>
<dbReference type="AlphaFoldDB" id="A0A1D1UZC9"/>
<sequence length="222" mass="24685">MNRLFGSGKPKAPAPNLTDVIKTVDERGESVEKKIAKLDVELSKYKDQLKKMRDGPAKNSVKQKAMRLLKQKKMYETQRDNLGQQSFNMEQANFSIQTLKDTKTTLDAMKGGVKEMKKAYKHVNINDIEDVQDEMADYLEQADEVQQALSTSYGMPEIDEDDLEAELAALGDDIALDEDASYLDQAAEAAPSVPTREPGAESIRTGPNGVQVDEFGLPQITR</sequence>
<dbReference type="InterPro" id="IPR005024">
    <property type="entry name" value="Snf7_fam"/>
</dbReference>
<dbReference type="GO" id="GO:0005771">
    <property type="term" value="C:multivesicular body"/>
    <property type="evidence" value="ECO:0007669"/>
    <property type="project" value="TreeGrafter"/>
</dbReference>
<organism evidence="6 7">
    <name type="scientific">Ramazzottius varieornatus</name>
    <name type="common">Water bear</name>
    <name type="synonym">Tardigrade</name>
    <dbReference type="NCBI Taxonomy" id="947166"/>
    <lineage>
        <taxon>Eukaryota</taxon>
        <taxon>Metazoa</taxon>
        <taxon>Ecdysozoa</taxon>
        <taxon>Tardigrada</taxon>
        <taxon>Eutardigrada</taxon>
        <taxon>Parachela</taxon>
        <taxon>Hypsibioidea</taxon>
        <taxon>Ramazzottiidae</taxon>
        <taxon>Ramazzottius</taxon>
    </lineage>
</organism>
<dbReference type="Gene3D" id="6.10.250.1710">
    <property type="match status" value="1"/>
</dbReference>
<feature type="coiled-coil region" evidence="4">
    <location>
        <begin position="28"/>
        <end position="55"/>
    </location>
</feature>
<keyword evidence="7" id="KW-1185">Reference proteome</keyword>
<evidence type="ECO:0000313" key="7">
    <source>
        <dbReference type="Proteomes" id="UP000186922"/>
    </source>
</evidence>
<comment type="caution">
    <text evidence="6">The sequence shown here is derived from an EMBL/GenBank/DDBJ whole genome shotgun (WGS) entry which is preliminary data.</text>
</comment>
<dbReference type="Proteomes" id="UP000186922">
    <property type="component" value="Unassembled WGS sequence"/>
</dbReference>